<comment type="caution">
    <text evidence="2">The sequence shown here is derived from an EMBL/GenBank/DDBJ whole genome shotgun (WGS) entry which is preliminary data.</text>
</comment>
<evidence type="ECO:0000256" key="1">
    <source>
        <dbReference type="SAM" id="Coils"/>
    </source>
</evidence>
<dbReference type="EMBL" id="CAJVQA010051186">
    <property type="protein sequence ID" value="CAG8822042.1"/>
    <property type="molecule type" value="Genomic_DNA"/>
</dbReference>
<sequence length="208" mass="24504">KSYEEEQYLKTGHNECVQVIERLLIKYKKELEQAQSNYNQRLKDQYYSSKIDLHVDKILYLICNLENENASLLKQTISLRRDNIYDPKDVELIKLNENLSKTIDELKNEKDTIFAVKSENNQLLAKLKQLQKTNHTTQTIGDTNSTIIDVIPTQSFRNLEENKQLFLETVTQKYEAIYNYLGYKIEIFDDNDVYLTLVEDDDNSDSDM</sequence>
<evidence type="ECO:0000313" key="2">
    <source>
        <dbReference type="EMBL" id="CAG8822042.1"/>
    </source>
</evidence>
<feature type="coiled-coil region" evidence="1">
    <location>
        <begin position="17"/>
        <end position="44"/>
    </location>
</feature>
<proteinExistence type="predicted"/>
<feature type="non-terminal residue" evidence="2">
    <location>
        <position position="208"/>
    </location>
</feature>
<accession>A0A9N9PJA4</accession>
<dbReference type="AlphaFoldDB" id="A0A9N9PJA4"/>
<name>A0A9N9PJA4_9GLOM</name>
<dbReference type="OrthoDB" id="331602at2759"/>
<reference evidence="2" key="1">
    <citation type="submission" date="2021-06" db="EMBL/GenBank/DDBJ databases">
        <authorList>
            <person name="Kallberg Y."/>
            <person name="Tangrot J."/>
            <person name="Rosling A."/>
        </authorList>
    </citation>
    <scope>NUCLEOTIDE SEQUENCE</scope>
    <source>
        <strain evidence="2">FL966</strain>
    </source>
</reference>
<feature type="non-terminal residue" evidence="2">
    <location>
        <position position="1"/>
    </location>
</feature>
<protein>
    <submittedName>
        <fullName evidence="2">16519_t:CDS:1</fullName>
    </submittedName>
</protein>
<gene>
    <name evidence="2" type="ORF">CPELLU_LOCUS19781</name>
</gene>
<organism evidence="2 3">
    <name type="scientific">Cetraspora pellucida</name>
    <dbReference type="NCBI Taxonomy" id="1433469"/>
    <lineage>
        <taxon>Eukaryota</taxon>
        <taxon>Fungi</taxon>
        <taxon>Fungi incertae sedis</taxon>
        <taxon>Mucoromycota</taxon>
        <taxon>Glomeromycotina</taxon>
        <taxon>Glomeromycetes</taxon>
        <taxon>Diversisporales</taxon>
        <taxon>Gigasporaceae</taxon>
        <taxon>Cetraspora</taxon>
    </lineage>
</organism>
<feature type="coiled-coil region" evidence="1">
    <location>
        <begin position="89"/>
        <end position="133"/>
    </location>
</feature>
<keyword evidence="3" id="KW-1185">Reference proteome</keyword>
<evidence type="ECO:0000313" key="3">
    <source>
        <dbReference type="Proteomes" id="UP000789759"/>
    </source>
</evidence>
<dbReference type="Proteomes" id="UP000789759">
    <property type="component" value="Unassembled WGS sequence"/>
</dbReference>
<keyword evidence="1" id="KW-0175">Coiled coil</keyword>